<dbReference type="AlphaFoldDB" id="A0A4S2BST4"/>
<protein>
    <submittedName>
        <fullName evidence="1">Uncharacterized protein</fullName>
    </submittedName>
</protein>
<accession>A0A4S2BST4</accession>
<dbReference type="Proteomes" id="UP000309117">
    <property type="component" value="Unassembled WGS sequence"/>
</dbReference>
<dbReference type="EMBL" id="SRYV01000001">
    <property type="protein sequence ID" value="TGY17572.1"/>
    <property type="molecule type" value="Genomic_DNA"/>
</dbReference>
<sequence>MNTERNDLEVANETMVMTYLNILKYAEHHCNKDQDPYKIADHVFTGYMKAVTNNQQEGKD</sequence>
<reference evidence="1 2" key="1">
    <citation type="submission" date="2019-04" db="EMBL/GenBank/DDBJ databases">
        <title>Microbes associate with the intestines of laboratory mice.</title>
        <authorList>
            <person name="Navarre W."/>
            <person name="Wong E."/>
            <person name="Huang K."/>
            <person name="Tropini C."/>
            <person name="Ng K."/>
            <person name="Yu B."/>
        </authorList>
    </citation>
    <scope>NUCLEOTIDE SEQUENCE [LARGE SCALE GENOMIC DNA]</scope>
    <source>
        <strain evidence="1 2">NM61_E11</strain>
    </source>
</reference>
<evidence type="ECO:0000313" key="2">
    <source>
        <dbReference type="Proteomes" id="UP000309117"/>
    </source>
</evidence>
<dbReference type="RefSeq" id="WP_004042399.1">
    <property type="nucleotide sequence ID" value="NZ_AQFR02000003.1"/>
</dbReference>
<gene>
    <name evidence="1" type="ORF">E5351_00230</name>
</gene>
<comment type="caution">
    <text evidence="1">The sequence shown here is derived from an EMBL/GenBank/DDBJ whole genome shotgun (WGS) entry which is preliminary data.</text>
</comment>
<organism evidence="1 2">
    <name type="scientific">Lactobacillus intestinalis</name>
    <dbReference type="NCBI Taxonomy" id="151781"/>
    <lineage>
        <taxon>Bacteria</taxon>
        <taxon>Bacillati</taxon>
        <taxon>Bacillota</taxon>
        <taxon>Bacilli</taxon>
        <taxon>Lactobacillales</taxon>
        <taxon>Lactobacillaceae</taxon>
        <taxon>Lactobacillus</taxon>
    </lineage>
</organism>
<name>A0A4S2BST4_9LACO</name>
<evidence type="ECO:0000313" key="1">
    <source>
        <dbReference type="EMBL" id="TGY17572.1"/>
    </source>
</evidence>
<proteinExistence type="predicted"/>